<dbReference type="PRINTS" id="PR00081">
    <property type="entry name" value="GDHRDH"/>
</dbReference>
<evidence type="ECO:0000256" key="3">
    <source>
        <dbReference type="ARBA" id="ARBA00023002"/>
    </source>
</evidence>
<dbReference type="GO" id="GO:0050085">
    <property type="term" value="F:mannitol 2-dehydrogenase (NADP+) activity"/>
    <property type="evidence" value="ECO:0007669"/>
    <property type="project" value="UniProtKB-ARBA"/>
</dbReference>
<evidence type="ECO:0000313" key="5">
    <source>
        <dbReference type="Proteomes" id="UP000012045"/>
    </source>
</evidence>
<evidence type="ECO:0000313" key="4">
    <source>
        <dbReference type="EMBL" id="EMR83712.1"/>
    </source>
</evidence>
<sequence>MYLVAICTLWQSAELRFPPFFQSSLRCLLCLTTFLLYLHIDSFVDFLQIIDHCFLFVKYADKSLKGKPRAGFLHTQLSKLQHTYYTVNIVFGSSNIKKDLFPKSLKNKFGSRAPSRNNFQNFHTSFYTFNFEKVFKFKRPPILSNLTLSYKLPQLSTKNTKMSAIRSSFIRAAAKAGRRTTPSIISRQAVRAFTTTPQANDYEAIHEKEIPATKFQPGSGAERVTIPVEEAAAAAAAAKEAVDVVTPLTQSAYKGMTPTMQKMSLMGKVVVVTGGARGLGNHMARACVEAGAKALVIFDANQELGDASAAELYELTGNKIPISFFKVDVRDADAIESAVASVVAEHGAPDVLINSAGIADSNIPAETYDHNMFRRLIDINLTGSFLMSQSVGKAMMAAGKPGSIVLVASMSGSVVNYPQEQSCYNASKAGVVQLGKSLGAEWAKYNVRVNMISPGYMDTALNNVPALDAQKVIWKSLTPQNRLGAVDDLNGLAVFLASDASAFMTGSNVIIDGGYTLY</sequence>
<dbReference type="PRINTS" id="PR00080">
    <property type="entry name" value="SDRFAMILY"/>
</dbReference>
<dbReference type="OrthoDB" id="5325318at2759"/>
<dbReference type="InterPro" id="IPR036291">
    <property type="entry name" value="NAD(P)-bd_dom_sf"/>
</dbReference>
<dbReference type="PANTHER" id="PTHR42760">
    <property type="entry name" value="SHORT-CHAIN DEHYDROGENASES/REDUCTASES FAMILY MEMBER"/>
    <property type="match status" value="1"/>
</dbReference>
<evidence type="ECO:0000256" key="2">
    <source>
        <dbReference type="ARBA" id="ARBA00022857"/>
    </source>
</evidence>
<dbReference type="SUPFAM" id="SSF51735">
    <property type="entry name" value="NAD(P)-binding Rossmann-fold domains"/>
    <property type="match status" value="1"/>
</dbReference>
<dbReference type="STRING" id="1290391.M7UJH6"/>
<comment type="similarity">
    <text evidence="1">Belongs to the short-chain dehydrogenases/reductases (SDR) family.</text>
</comment>
<dbReference type="PANTHER" id="PTHR42760:SF103">
    <property type="entry name" value="SHORT-CHAIN DEHYDROGENASE_REDUCTASE SDR"/>
    <property type="match status" value="1"/>
</dbReference>
<accession>M7UJH6</accession>
<dbReference type="EMBL" id="KB707989">
    <property type="protein sequence ID" value="EMR83712.1"/>
    <property type="molecule type" value="Genomic_DNA"/>
</dbReference>
<dbReference type="InterPro" id="IPR020904">
    <property type="entry name" value="Sc_DH/Rdtase_CS"/>
</dbReference>
<dbReference type="HOGENOM" id="CLU_010194_1_1_1"/>
<keyword evidence="3" id="KW-0560">Oxidoreductase</keyword>
<dbReference type="GO" id="GO:0019594">
    <property type="term" value="P:mannitol metabolic process"/>
    <property type="evidence" value="ECO:0007669"/>
    <property type="project" value="UniProtKB-ARBA"/>
</dbReference>
<reference evidence="5" key="1">
    <citation type="journal article" date="2013" name="Genome Announc.">
        <title>Draft genome sequence of Botrytis cinerea BcDW1, inoculum for noble rot of grape berries.</title>
        <authorList>
            <person name="Blanco-Ulate B."/>
            <person name="Allen G."/>
            <person name="Powell A.L."/>
            <person name="Cantu D."/>
        </authorList>
    </citation>
    <scope>NUCLEOTIDE SEQUENCE [LARGE SCALE GENOMIC DNA]</scope>
    <source>
        <strain evidence="5">BcDW1</strain>
    </source>
</reference>
<dbReference type="Proteomes" id="UP000012045">
    <property type="component" value="Unassembled WGS sequence"/>
</dbReference>
<dbReference type="Gene3D" id="3.40.50.720">
    <property type="entry name" value="NAD(P)-binding Rossmann-like Domain"/>
    <property type="match status" value="1"/>
</dbReference>
<dbReference type="Pfam" id="PF13561">
    <property type="entry name" value="adh_short_C2"/>
    <property type="match status" value="1"/>
</dbReference>
<dbReference type="InterPro" id="IPR002347">
    <property type="entry name" value="SDR_fam"/>
</dbReference>
<evidence type="ECO:0000256" key="1">
    <source>
        <dbReference type="ARBA" id="ARBA00006484"/>
    </source>
</evidence>
<proteinExistence type="inferred from homology"/>
<dbReference type="AlphaFoldDB" id="M7UJH6"/>
<organism evidence="4 5">
    <name type="scientific">Botryotinia fuckeliana (strain BcDW1)</name>
    <name type="common">Noble rot fungus</name>
    <name type="synonym">Botrytis cinerea</name>
    <dbReference type="NCBI Taxonomy" id="1290391"/>
    <lineage>
        <taxon>Eukaryota</taxon>
        <taxon>Fungi</taxon>
        <taxon>Dikarya</taxon>
        <taxon>Ascomycota</taxon>
        <taxon>Pezizomycotina</taxon>
        <taxon>Leotiomycetes</taxon>
        <taxon>Helotiales</taxon>
        <taxon>Sclerotiniaceae</taxon>
        <taxon>Botrytis</taxon>
    </lineage>
</organism>
<protein>
    <submittedName>
        <fullName evidence="4">Putative d-arabinitol 2-dehydrogenase protein</fullName>
    </submittedName>
</protein>
<dbReference type="FunFam" id="3.40.50.720:FF:000090">
    <property type="entry name" value="NADP-dependent mannitol dehydrogenase"/>
    <property type="match status" value="1"/>
</dbReference>
<gene>
    <name evidence="4" type="ORF">BcDW1_7669</name>
</gene>
<keyword evidence="2" id="KW-0521">NADP</keyword>
<name>M7UJH6_BOTF1</name>
<dbReference type="PROSITE" id="PS00061">
    <property type="entry name" value="ADH_SHORT"/>
    <property type="match status" value="1"/>
</dbReference>